<evidence type="ECO:0000256" key="1">
    <source>
        <dbReference type="SAM" id="MobiDB-lite"/>
    </source>
</evidence>
<dbReference type="Proteomes" id="UP000027661">
    <property type="component" value="Unassembled WGS sequence"/>
</dbReference>
<name>A0A069S4R6_PHOVU</name>
<gene>
    <name evidence="2" type="ORF">M099_3870</name>
</gene>
<feature type="compositionally biased region" description="Polar residues" evidence="1">
    <location>
        <begin position="12"/>
        <end position="21"/>
    </location>
</feature>
<evidence type="ECO:0000313" key="3">
    <source>
        <dbReference type="Proteomes" id="UP000027661"/>
    </source>
</evidence>
<proteinExistence type="predicted"/>
<accession>A0A069S4R6</accession>
<comment type="caution">
    <text evidence="2">The sequence shown here is derived from an EMBL/GenBank/DDBJ whole genome shotgun (WGS) entry which is preliminary data.</text>
</comment>
<dbReference type="AlphaFoldDB" id="A0A069S4R6"/>
<dbReference type="EMBL" id="JNHM01000143">
    <property type="protein sequence ID" value="KDS45461.1"/>
    <property type="molecule type" value="Genomic_DNA"/>
</dbReference>
<feature type="region of interest" description="Disordered" evidence="1">
    <location>
        <begin position="1"/>
        <end position="21"/>
    </location>
</feature>
<organism evidence="2 3">
    <name type="scientific">Phocaeicola vulgatus str. 3975 RP4</name>
    <dbReference type="NCBI Taxonomy" id="1339352"/>
    <lineage>
        <taxon>Bacteria</taxon>
        <taxon>Pseudomonadati</taxon>
        <taxon>Bacteroidota</taxon>
        <taxon>Bacteroidia</taxon>
        <taxon>Bacteroidales</taxon>
        <taxon>Bacteroidaceae</taxon>
        <taxon>Phocaeicola</taxon>
    </lineage>
</organism>
<sequence>MNVTTAEKPDRQTSFTHTTDVYTEPEKRYEWNNKNNLH</sequence>
<protein>
    <submittedName>
        <fullName evidence="2">Uncharacterized protein</fullName>
    </submittedName>
</protein>
<dbReference type="PATRIC" id="fig|1339352.3.peg.3627"/>
<reference evidence="2 3" key="1">
    <citation type="submission" date="2014-04" db="EMBL/GenBank/DDBJ databases">
        <authorList>
            <person name="Sears C."/>
            <person name="Carroll K."/>
            <person name="Sack B.R."/>
            <person name="Qadri F."/>
            <person name="Myers L.L."/>
            <person name="Chung G.-T."/>
            <person name="Escheverria P."/>
            <person name="Fraser C.M."/>
            <person name="Sadzewicz L."/>
            <person name="Shefchek K.A."/>
            <person name="Tallon L."/>
            <person name="Das S.P."/>
            <person name="Daugherty S."/>
            <person name="Mongodin E.F."/>
        </authorList>
    </citation>
    <scope>NUCLEOTIDE SEQUENCE [LARGE SCALE GENOMIC DNA]</scope>
    <source>
        <strain evidence="2 3">3975 RP4</strain>
    </source>
</reference>
<evidence type="ECO:0000313" key="2">
    <source>
        <dbReference type="EMBL" id="KDS45461.1"/>
    </source>
</evidence>